<feature type="transmembrane region" description="Helical" evidence="1">
    <location>
        <begin position="191"/>
        <end position="207"/>
    </location>
</feature>
<feature type="transmembrane region" description="Helical" evidence="1">
    <location>
        <begin position="20"/>
        <end position="39"/>
    </location>
</feature>
<dbReference type="Proteomes" id="UP000598467">
    <property type="component" value="Unassembled WGS sequence"/>
</dbReference>
<feature type="transmembrane region" description="Helical" evidence="1">
    <location>
        <begin position="78"/>
        <end position="96"/>
    </location>
</feature>
<keyword evidence="1" id="KW-0472">Membrane</keyword>
<name>A0A926S6M7_9HYPH</name>
<dbReference type="Pfam" id="PF19540">
    <property type="entry name" value="DUF6064"/>
    <property type="match status" value="1"/>
</dbReference>
<comment type="caution">
    <text evidence="2">The sequence shown here is derived from an EMBL/GenBank/DDBJ whole genome shotgun (WGS) entry which is preliminary data.</text>
</comment>
<dbReference type="InterPro" id="IPR045708">
    <property type="entry name" value="DUF6064"/>
</dbReference>
<reference evidence="2" key="1">
    <citation type="submission" date="2020-05" db="EMBL/GenBank/DDBJ databases">
        <title>Identification of trans-AT polyketide cluster in two marine bacteria, producers of a novel glutaramide-containing polyketide sesbanimide D and analogs.</title>
        <authorList>
            <person name="Kacar D."/>
            <person name="Rodriguez P."/>
            <person name="Canedo L."/>
            <person name="Gonzalez E."/>
            <person name="Galan B."/>
            <person name="De La Calle F."/>
            <person name="Garcia J.L."/>
        </authorList>
    </citation>
    <scope>NUCLEOTIDE SEQUENCE</scope>
    <source>
        <strain evidence="2">PHM038</strain>
    </source>
</reference>
<feature type="transmembrane region" description="Helical" evidence="1">
    <location>
        <begin position="108"/>
        <end position="131"/>
    </location>
</feature>
<keyword evidence="1" id="KW-1133">Transmembrane helix</keyword>
<proteinExistence type="predicted"/>
<dbReference type="RefSeq" id="WP_190292125.1">
    <property type="nucleotide sequence ID" value="NZ_JABFCZ010000014.1"/>
</dbReference>
<dbReference type="AlphaFoldDB" id="A0A926S6M7"/>
<accession>A0A926S6M7</accession>
<feature type="transmembrane region" description="Helical" evidence="1">
    <location>
        <begin position="137"/>
        <end position="159"/>
    </location>
</feature>
<organism evidence="2 3">
    <name type="scientific">Roseibium aggregatum</name>
    <dbReference type="NCBI Taxonomy" id="187304"/>
    <lineage>
        <taxon>Bacteria</taxon>
        <taxon>Pseudomonadati</taxon>
        <taxon>Pseudomonadota</taxon>
        <taxon>Alphaproteobacteria</taxon>
        <taxon>Hyphomicrobiales</taxon>
        <taxon>Stappiaceae</taxon>
        <taxon>Roseibium</taxon>
    </lineage>
</organism>
<evidence type="ECO:0000313" key="2">
    <source>
        <dbReference type="EMBL" id="MBD1547375.1"/>
    </source>
</evidence>
<dbReference type="EMBL" id="JABFCZ010000014">
    <property type="protein sequence ID" value="MBD1547375.1"/>
    <property type="molecule type" value="Genomic_DNA"/>
</dbReference>
<keyword evidence="1" id="KW-0812">Transmembrane</keyword>
<sequence length="213" mass="23109">MPFTAEEFFGVFAAYNGAIWPFQIVTYGAGLIVVLLIWRPSRGSDLAILLMLAAMWAVNGIGYQYLFFSPVNPVAKGFAAVFVVEALLLAALPLLLREWPNLTLKQGRVGWIALVLILYALIGYPVLGYLAGHRYPAVPMFGVAPCPTAIFTIGVLLLGEWKVCRWLLILPVVWAAIGGSAAVLLSVPQDYGLLVAGLIVVALALTRRRLRNG</sequence>
<feature type="transmembrane region" description="Helical" evidence="1">
    <location>
        <begin position="166"/>
        <end position="185"/>
    </location>
</feature>
<evidence type="ECO:0000256" key="1">
    <source>
        <dbReference type="SAM" id="Phobius"/>
    </source>
</evidence>
<gene>
    <name evidence="2" type="ORF">HK439_13995</name>
</gene>
<evidence type="ECO:0000313" key="3">
    <source>
        <dbReference type="Proteomes" id="UP000598467"/>
    </source>
</evidence>
<feature type="transmembrane region" description="Helical" evidence="1">
    <location>
        <begin position="46"/>
        <end position="66"/>
    </location>
</feature>
<protein>
    <submittedName>
        <fullName evidence="2">Uncharacterized protein</fullName>
    </submittedName>
</protein>